<gene>
    <name evidence="1" type="ORF">IFM89_000827</name>
</gene>
<evidence type="ECO:0000313" key="1">
    <source>
        <dbReference type="EMBL" id="KAF9623338.1"/>
    </source>
</evidence>
<protein>
    <recommendedName>
        <fullName evidence="3">RNase H type-1 domain-containing protein</fullName>
    </recommendedName>
</protein>
<dbReference type="OrthoDB" id="1938131at2759"/>
<evidence type="ECO:0000313" key="2">
    <source>
        <dbReference type="Proteomes" id="UP000631114"/>
    </source>
</evidence>
<dbReference type="Proteomes" id="UP000631114">
    <property type="component" value="Unassembled WGS sequence"/>
</dbReference>
<comment type="caution">
    <text evidence="1">The sequence shown here is derived from an EMBL/GenBank/DDBJ whole genome shotgun (WGS) entry which is preliminary data.</text>
</comment>
<sequence length="76" mass="8498">MRPTTTPRVQQGIWLPPAYGQIKINTDGAVKGLGEATSYWAESIGILESVEIAIEKGWLNVWVESMLLSRVSRLHF</sequence>
<accession>A0A835IXG2</accession>
<reference evidence="1 2" key="1">
    <citation type="submission" date="2020-10" db="EMBL/GenBank/DDBJ databases">
        <title>The Coptis chinensis genome and diversification of protoberbering-type alkaloids.</title>
        <authorList>
            <person name="Wang B."/>
            <person name="Shu S."/>
            <person name="Song C."/>
            <person name="Liu Y."/>
        </authorList>
    </citation>
    <scope>NUCLEOTIDE SEQUENCE [LARGE SCALE GENOMIC DNA]</scope>
    <source>
        <strain evidence="1">HL-2020</strain>
        <tissue evidence="1">Leaf</tissue>
    </source>
</reference>
<keyword evidence="2" id="KW-1185">Reference proteome</keyword>
<evidence type="ECO:0008006" key="3">
    <source>
        <dbReference type="Google" id="ProtNLM"/>
    </source>
</evidence>
<proteinExistence type="predicted"/>
<name>A0A835IXG2_9MAGN</name>
<dbReference type="AlphaFoldDB" id="A0A835IXG2"/>
<organism evidence="1 2">
    <name type="scientific">Coptis chinensis</name>
    <dbReference type="NCBI Taxonomy" id="261450"/>
    <lineage>
        <taxon>Eukaryota</taxon>
        <taxon>Viridiplantae</taxon>
        <taxon>Streptophyta</taxon>
        <taxon>Embryophyta</taxon>
        <taxon>Tracheophyta</taxon>
        <taxon>Spermatophyta</taxon>
        <taxon>Magnoliopsida</taxon>
        <taxon>Ranunculales</taxon>
        <taxon>Ranunculaceae</taxon>
        <taxon>Coptidoideae</taxon>
        <taxon>Coptis</taxon>
    </lineage>
</organism>
<dbReference type="EMBL" id="JADFTS010000001">
    <property type="protein sequence ID" value="KAF9623338.1"/>
    <property type="molecule type" value="Genomic_DNA"/>
</dbReference>